<accession>A0A7E4VGP8</accession>
<dbReference type="WBParaSite" id="Pan_g20184.t1">
    <property type="protein sequence ID" value="Pan_g20184.t1"/>
    <property type="gene ID" value="Pan_g20184"/>
</dbReference>
<sequence length="70" mass="7750">MASEWSDMGFFQIAECFTGTPDPTHPSNVALVVPYRESQAHQHAFEDILFAHDGQNQNELSSSDMSSMSS</sequence>
<evidence type="ECO:0000313" key="2">
    <source>
        <dbReference type="WBParaSite" id="Pan_g20184.t1"/>
    </source>
</evidence>
<reference evidence="2" key="2">
    <citation type="submission" date="2020-10" db="UniProtKB">
        <authorList>
            <consortium name="WormBaseParasite"/>
        </authorList>
    </citation>
    <scope>IDENTIFICATION</scope>
</reference>
<keyword evidence="1" id="KW-1185">Reference proteome</keyword>
<dbReference type="AlphaFoldDB" id="A0A7E4VGP8"/>
<reference evidence="1" key="1">
    <citation type="journal article" date="2013" name="Genetics">
        <title>The draft genome and transcriptome of Panagrellus redivivus are shaped by the harsh demands of a free-living lifestyle.</title>
        <authorList>
            <person name="Srinivasan J."/>
            <person name="Dillman A.R."/>
            <person name="Macchietto M.G."/>
            <person name="Heikkinen L."/>
            <person name="Lakso M."/>
            <person name="Fracchia K.M."/>
            <person name="Antoshechkin I."/>
            <person name="Mortazavi A."/>
            <person name="Wong G."/>
            <person name="Sternberg P.W."/>
        </authorList>
    </citation>
    <scope>NUCLEOTIDE SEQUENCE [LARGE SCALE GENOMIC DNA]</scope>
    <source>
        <strain evidence="1">MT8872</strain>
    </source>
</reference>
<protein>
    <submittedName>
        <fullName evidence="2">Uncharacterized protein</fullName>
    </submittedName>
</protein>
<organism evidence="1 2">
    <name type="scientific">Panagrellus redivivus</name>
    <name type="common">Microworm</name>
    <dbReference type="NCBI Taxonomy" id="6233"/>
    <lineage>
        <taxon>Eukaryota</taxon>
        <taxon>Metazoa</taxon>
        <taxon>Ecdysozoa</taxon>
        <taxon>Nematoda</taxon>
        <taxon>Chromadorea</taxon>
        <taxon>Rhabditida</taxon>
        <taxon>Tylenchina</taxon>
        <taxon>Panagrolaimomorpha</taxon>
        <taxon>Panagrolaimoidea</taxon>
        <taxon>Panagrolaimidae</taxon>
        <taxon>Panagrellus</taxon>
    </lineage>
</organism>
<proteinExistence type="predicted"/>
<dbReference type="Proteomes" id="UP000492821">
    <property type="component" value="Unassembled WGS sequence"/>
</dbReference>
<evidence type="ECO:0000313" key="1">
    <source>
        <dbReference type="Proteomes" id="UP000492821"/>
    </source>
</evidence>
<name>A0A7E4VGP8_PANRE</name>